<evidence type="ECO:0000256" key="1">
    <source>
        <dbReference type="ARBA" id="ARBA00022741"/>
    </source>
</evidence>
<dbReference type="PROSITE" id="PS51417">
    <property type="entry name" value="ARF"/>
    <property type="match status" value="1"/>
</dbReference>
<dbReference type="InterPro" id="IPR027417">
    <property type="entry name" value="P-loop_NTPase"/>
</dbReference>
<evidence type="ECO:0000313" key="2">
    <source>
        <dbReference type="EMBL" id="KAK8860439.1"/>
    </source>
</evidence>
<dbReference type="SMART" id="SM00175">
    <property type="entry name" value="RAB"/>
    <property type="match status" value="1"/>
</dbReference>
<evidence type="ECO:0000313" key="3">
    <source>
        <dbReference type="Proteomes" id="UP001470230"/>
    </source>
</evidence>
<dbReference type="EMBL" id="JAPFFF010000018">
    <property type="protein sequence ID" value="KAK8860439.1"/>
    <property type="molecule type" value="Genomic_DNA"/>
</dbReference>
<dbReference type="PROSITE" id="PS51420">
    <property type="entry name" value="RHO"/>
    <property type="match status" value="1"/>
</dbReference>
<organism evidence="2 3">
    <name type="scientific">Tritrichomonas musculus</name>
    <dbReference type="NCBI Taxonomy" id="1915356"/>
    <lineage>
        <taxon>Eukaryota</taxon>
        <taxon>Metamonada</taxon>
        <taxon>Parabasalia</taxon>
        <taxon>Tritrichomonadida</taxon>
        <taxon>Tritrichomonadidae</taxon>
        <taxon>Tritrichomonas</taxon>
    </lineage>
</organism>
<dbReference type="NCBIfam" id="TIGR00231">
    <property type="entry name" value="small_GTP"/>
    <property type="match status" value="1"/>
</dbReference>
<reference evidence="2 3" key="1">
    <citation type="submission" date="2024-04" db="EMBL/GenBank/DDBJ databases">
        <title>Tritrichomonas musculus Genome.</title>
        <authorList>
            <person name="Alves-Ferreira E."/>
            <person name="Grigg M."/>
            <person name="Lorenzi H."/>
            <person name="Galac M."/>
        </authorList>
    </citation>
    <scope>NUCLEOTIDE SEQUENCE [LARGE SCALE GENOMIC DNA]</scope>
    <source>
        <strain evidence="2 3">EAF2021</strain>
    </source>
</reference>
<dbReference type="Pfam" id="PF00071">
    <property type="entry name" value="Ras"/>
    <property type="match status" value="1"/>
</dbReference>
<dbReference type="SMART" id="SM00177">
    <property type="entry name" value="ARF"/>
    <property type="match status" value="1"/>
</dbReference>
<dbReference type="Gene3D" id="3.40.50.300">
    <property type="entry name" value="P-loop containing nucleotide triphosphate hydrolases"/>
    <property type="match status" value="1"/>
</dbReference>
<dbReference type="SMART" id="SM00173">
    <property type="entry name" value="RAS"/>
    <property type="match status" value="1"/>
</dbReference>
<dbReference type="InterPro" id="IPR001806">
    <property type="entry name" value="Small_GTPase"/>
</dbReference>
<dbReference type="Proteomes" id="UP001470230">
    <property type="component" value="Unassembled WGS sequence"/>
</dbReference>
<protein>
    <recommendedName>
        <fullName evidence="4">Small GTP-binding protein</fullName>
    </recommendedName>
</protein>
<gene>
    <name evidence="2" type="ORF">M9Y10_012104</name>
</gene>
<accession>A0ABR2IBL6</accession>
<dbReference type="CDD" id="cd00154">
    <property type="entry name" value="Rab"/>
    <property type="match status" value="1"/>
</dbReference>
<dbReference type="PROSITE" id="PS51419">
    <property type="entry name" value="RAB"/>
    <property type="match status" value="1"/>
</dbReference>
<keyword evidence="3" id="KW-1185">Reference proteome</keyword>
<dbReference type="PROSITE" id="PS51421">
    <property type="entry name" value="RAS"/>
    <property type="match status" value="1"/>
</dbReference>
<keyword evidence="1" id="KW-0547">Nucleotide-binding</keyword>
<proteinExistence type="predicted"/>
<comment type="caution">
    <text evidence="2">The sequence shown here is derived from an EMBL/GenBank/DDBJ whole genome shotgun (WGS) entry which is preliminary data.</text>
</comment>
<evidence type="ECO:0008006" key="4">
    <source>
        <dbReference type="Google" id="ProtNLM"/>
    </source>
</evidence>
<dbReference type="PANTHER" id="PTHR47978">
    <property type="match status" value="1"/>
</dbReference>
<dbReference type="SUPFAM" id="SSF52540">
    <property type="entry name" value="P-loop containing nucleoside triphosphate hydrolases"/>
    <property type="match status" value="1"/>
</dbReference>
<dbReference type="InterPro" id="IPR005225">
    <property type="entry name" value="Small_GTP-bd"/>
</dbReference>
<dbReference type="SMART" id="SM00174">
    <property type="entry name" value="RHO"/>
    <property type="match status" value="1"/>
</dbReference>
<sequence>MTNSRQTYRVIVIGNTCVGKTCIINKFIRGTFDSNETQTVGGFYDSYSEVYENQVIEIQLWDTAGQEQYRSLAPMYYRGAAGAILVFDLTNRDSFEALDEWVKSFRSISGDESILVVVGNKSDLPNRIILVPEAKKWAENHGCSYIETSAKTGQGIQDIFSELISSLVRSNQNQTEHVTCQERSNEDGKCC</sequence>
<name>A0ABR2IBL6_9EUKA</name>
<dbReference type="PRINTS" id="PR00449">
    <property type="entry name" value="RASTRNSFRMNG"/>
</dbReference>